<dbReference type="AlphaFoldDB" id="A0A562S2M8"/>
<feature type="chain" id="PRO_5022143022" description="Alginate export domain-containing protein" evidence="1">
    <location>
        <begin position="24"/>
        <end position="443"/>
    </location>
</feature>
<evidence type="ECO:0000313" key="2">
    <source>
        <dbReference type="EMBL" id="TWI75629.1"/>
    </source>
</evidence>
<reference evidence="2 3" key="1">
    <citation type="submission" date="2019-07" db="EMBL/GenBank/DDBJ databases">
        <title>Genome sequencing of 100 strains of the haloalkaliphilic chemolithoautotrophic sulfur-oxidizing bacterium Thioalkalivibrio.</title>
        <authorList>
            <person name="Muyzer G."/>
        </authorList>
    </citation>
    <scope>NUCLEOTIDE SEQUENCE [LARGE SCALE GENOMIC DNA]</scope>
    <source>
        <strain evidence="2 3">ASO4-4</strain>
    </source>
</reference>
<name>A0A562S2M8_9BACT</name>
<dbReference type="RefSeq" id="WP_144682331.1">
    <property type="nucleotide sequence ID" value="NZ_VLLC01000003.1"/>
</dbReference>
<protein>
    <recommendedName>
        <fullName evidence="4">Alginate export domain-containing protein</fullName>
    </recommendedName>
</protein>
<gene>
    <name evidence="2" type="ORF">LZ24_00680</name>
</gene>
<keyword evidence="1" id="KW-0732">Signal</keyword>
<dbReference type="OrthoDB" id="5416951at2"/>
<evidence type="ECO:0008006" key="4">
    <source>
        <dbReference type="Google" id="ProtNLM"/>
    </source>
</evidence>
<evidence type="ECO:0000313" key="3">
    <source>
        <dbReference type="Proteomes" id="UP000318307"/>
    </source>
</evidence>
<sequence>MKKLFVSAVAGLAMLGLALPASAFESEFGGYWRTRAFTQGDFGADGSQDLSRVDTRTQLNYTAKFSDNLKFVNVFQMNAVWGDEANQNTYGKVGAKGNNDVQVRRSYLDAGFGDFNVKIGVQPATVARGFLFDDEMAGVNVTYAGSGFDVPVMWVKAVEGGRGKDMNKQDVDMLIVSPNLEVAPNININPVLMGLYSDDSRLGFNEEGDFLLRGSKHYDNPGTEYSSEIALLYLGMNADMDFGVGSAWFTGIYQFGSMDFYKSGWTGATESHDVRAFLVALGGEVNIDPFSIHGQMFYASGQDEKGWKDGDDINVFVQPYGQSYYWSEIMGFGIFDNQASHGSPADQIGNIMAVNLGASMSPMERLTVTADIWYAELAEDAYMGTVDGVEKWEKELGTELNLKATYKLMDNLTLDVVGAYLFAGDATGKDDPYLVGTRLALSF</sequence>
<comment type="caution">
    <text evidence="2">The sequence shown here is derived from an EMBL/GenBank/DDBJ whole genome shotgun (WGS) entry which is preliminary data.</text>
</comment>
<organism evidence="2 3">
    <name type="scientific">Desulfobotulus alkaliphilus</name>
    <dbReference type="NCBI Taxonomy" id="622671"/>
    <lineage>
        <taxon>Bacteria</taxon>
        <taxon>Pseudomonadati</taxon>
        <taxon>Thermodesulfobacteriota</taxon>
        <taxon>Desulfobacteria</taxon>
        <taxon>Desulfobacterales</taxon>
        <taxon>Desulfobacteraceae</taxon>
        <taxon>Desulfobotulus</taxon>
    </lineage>
</organism>
<dbReference type="EMBL" id="VLLC01000003">
    <property type="protein sequence ID" value="TWI75629.1"/>
    <property type="molecule type" value="Genomic_DNA"/>
</dbReference>
<dbReference type="Proteomes" id="UP000318307">
    <property type="component" value="Unassembled WGS sequence"/>
</dbReference>
<proteinExistence type="predicted"/>
<dbReference type="InterPro" id="IPR053728">
    <property type="entry name" value="Alginate_Permeability_Chnl"/>
</dbReference>
<dbReference type="Gene3D" id="2.40.160.100">
    <property type="match status" value="1"/>
</dbReference>
<dbReference type="SUPFAM" id="SSF56935">
    <property type="entry name" value="Porins"/>
    <property type="match status" value="1"/>
</dbReference>
<keyword evidence="3" id="KW-1185">Reference proteome</keyword>
<evidence type="ECO:0000256" key="1">
    <source>
        <dbReference type="SAM" id="SignalP"/>
    </source>
</evidence>
<feature type="signal peptide" evidence="1">
    <location>
        <begin position="1"/>
        <end position="23"/>
    </location>
</feature>
<accession>A0A562S2M8</accession>